<name>A0ABD0UEC7_DENTH</name>
<protein>
    <submittedName>
        <fullName evidence="1">Uncharacterized protein</fullName>
    </submittedName>
</protein>
<keyword evidence="2" id="KW-1185">Reference proteome</keyword>
<gene>
    <name evidence="1" type="ORF">M5K25_023135</name>
</gene>
<evidence type="ECO:0000313" key="2">
    <source>
        <dbReference type="Proteomes" id="UP001552299"/>
    </source>
</evidence>
<organism evidence="1 2">
    <name type="scientific">Dendrobium thyrsiflorum</name>
    <name type="common">Pinecone-like raceme dendrobium</name>
    <name type="synonym">Orchid</name>
    <dbReference type="NCBI Taxonomy" id="117978"/>
    <lineage>
        <taxon>Eukaryota</taxon>
        <taxon>Viridiplantae</taxon>
        <taxon>Streptophyta</taxon>
        <taxon>Embryophyta</taxon>
        <taxon>Tracheophyta</taxon>
        <taxon>Spermatophyta</taxon>
        <taxon>Magnoliopsida</taxon>
        <taxon>Liliopsida</taxon>
        <taxon>Asparagales</taxon>
        <taxon>Orchidaceae</taxon>
        <taxon>Epidendroideae</taxon>
        <taxon>Malaxideae</taxon>
        <taxon>Dendrobiinae</taxon>
        <taxon>Dendrobium</taxon>
    </lineage>
</organism>
<reference evidence="1 2" key="1">
    <citation type="journal article" date="2024" name="Plant Biotechnol. J.">
        <title>Dendrobium thyrsiflorum genome and its molecular insights into genes involved in important horticultural traits.</title>
        <authorList>
            <person name="Chen B."/>
            <person name="Wang J.Y."/>
            <person name="Zheng P.J."/>
            <person name="Li K.L."/>
            <person name="Liang Y.M."/>
            <person name="Chen X.F."/>
            <person name="Zhang C."/>
            <person name="Zhao X."/>
            <person name="He X."/>
            <person name="Zhang G.Q."/>
            <person name="Liu Z.J."/>
            <person name="Xu Q."/>
        </authorList>
    </citation>
    <scope>NUCLEOTIDE SEQUENCE [LARGE SCALE GENOMIC DNA]</scope>
    <source>
        <strain evidence="1">GZMU011</strain>
    </source>
</reference>
<proteinExistence type="predicted"/>
<accession>A0ABD0UEC7</accession>
<dbReference type="Proteomes" id="UP001552299">
    <property type="component" value="Unassembled WGS sequence"/>
</dbReference>
<sequence length="192" mass="21414">MGENSQQQLSTGKYMKNAGPGFLCFSSYTSYTPEGFRNLQFLHQTEQELGQSEEGKYSNSSSLRCTTNLTGFSCPATEIKNSTLKGRLAEIRFPFQTPTYCLITPSKPHKSSSGAFITPRIRLAPGKDFLPGFDLELAKATVDWLLSLGYLYPGTSKNPRGQIEDDYLGKTNNNFWVLRIGLANILNLMLYV</sequence>
<dbReference type="EMBL" id="JANQDX010000017">
    <property type="protein sequence ID" value="KAL0908631.1"/>
    <property type="molecule type" value="Genomic_DNA"/>
</dbReference>
<evidence type="ECO:0000313" key="1">
    <source>
        <dbReference type="EMBL" id="KAL0908631.1"/>
    </source>
</evidence>
<dbReference type="AlphaFoldDB" id="A0ABD0UEC7"/>
<comment type="caution">
    <text evidence="1">The sequence shown here is derived from an EMBL/GenBank/DDBJ whole genome shotgun (WGS) entry which is preliminary data.</text>
</comment>